<feature type="non-terminal residue" evidence="2">
    <location>
        <position position="135"/>
    </location>
</feature>
<reference evidence="2" key="1">
    <citation type="journal article" date="2019" name="Sci. Rep.">
        <title>Draft genome of Tanacetum cinerariifolium, the natural source of mosquito coil.</title>
        <authorList>
            <person name="Yamashiro T."/>
            <person name="Shiraishi A."/>
            <person name="Satake H."/>
            <person name="Nakayama K."/>
        </authorList>
    </citation>
    <scope>NUCLEOTIDE SEQUENCE</scope>
</reference>
<feature type="compositionally biased region" description="Acidic residues" evidence="1">
    <location>
        <begin position="93"/>
        <end position="107"/>
    </location>
</feature>
<accession>A0A699QYE4</accession>
<sequence>KKGGSDSSITPPTAIASPRPITTIATTPRLTTAAKGKQPARATSPTDPSDVERTEAEQLKIILRRSRQETHISQHGGSKSGEGDAGETKSDGESEEEETREEEEESFDPISRTPEDNEDDGNGDEDQGLRISEEE</sequence>
<organism evidence="2">
    <name type="scientific">Tanacetum cinerariifolium</name>
    <name type="common">Dalmatian daisy</name>
    <name type="synonym">Chrysanthemum cinerariifolium</name>
    <dbReference type="NCBI Taxonomy" id="118510"/>
    <lineage>
        <taxon>Eukaryota</taxon>
        <taxon>Viridiplantae</taxon>
        <taxon>Streptophyta</taxon>
        <taxon>Embryophyta</taxon>
        <taxon>Tracheophyta</taxon>
        <taxon>Spermatophyta</taxon>
        <taxon>Magnoliopsida</taxon>
        <taxon>eudicotyledons</taxon>
        <taxon>Gunneridae</taxon>
        <taxon>Pentapetalae</taxon>
        <taxon>asterids</taxon>
        <taxon>campanulids</taxon>
        <taxon>Asterales</taxon>
        <taxon>Asteraceae</taxon>
        <taxon>Asteroideae</taxon>
        <taxon>Anthemideae</taxon>
        <taxon>Anthemidinae</taxon>
        <taxon>Tanacetum</taxon>
    </lineage>
</organism>
<evidence type="ECO:0000313" key="2">
    <source>
        <dbReference type="EMBL" id="GFC77707.1"/>
    </source>
</evidence>
<feature type="region of interest" description="Disordered" evidence="1">
    <location>
        <begin position="1"/>
        <end position="135"/>
    </location>
</feature>
<gene>
    <name evidence="2" type="ORF">Tci_849677</name>
</gene>
<feature type="compositionally biased region" description="Low complexity" evidence="1">
    <location>
        <begin position="9"/>
        <end position="34"/>
    </location>
</feature>
<name>A0A699QYE4_TANCI</name>
<feature type="compositionally biased region" description="Acidic residues" evidence="1">
    <location>
        <begin position="116"/>
        <end position="126"/>
    </location>
</feature>
<dbReference type="AlphaFoldDB" id="A0A699QYE4"/>
<comment type="caution">
    <text evidence="2">The sequence shown here is derived from an EMBL/GenBank/DDBJ whole genome shotgun (WGS) entry which is preliminary data.</text>
</comment>
<protein>
    <submittedName>
        <fullName evidence="2">Uncharacterized protein</fullName>
    </submittedName>
</protein>
<proteinExistence type="predicted"/>
<feature type="non-terminal residue" evidence="2">
    <location>
        <position position="1"/>
    </location>
</feature>
<dbReference type="EMBL" id="BKCJ011062239">
    <property type="protein sequence ID" value="GFC77707.1"/>
    <property type="molecule type" value="Genomic_DNA"/>
</dbReference>
<evidence type="ECO:0000256" key="1">
    <source>
        <dbReference type="SAM" id="MobiDB-lite"/>
    </source>
</evidence>